<keyword evidence="2" id="KW-1185">Reference proteome</keyword>
<reference evidence="2" key="1">
    <citation type="journal article" date="2019" name="Int. J. Syst. Evol. Microbiol.">
        <title>The Global Catalogue of Microorganisms (GCM) 10K type strain sequencing project: providing services to taxonomists for standard genome sequencing and annotation.</title>
        <authorList>
            <consortium name="The Broad Institute Genomics Platform"/>
            <consortium name="The Broad Institute Genome Sequencing Center for Infectious Disease"/>
            <person name="Wu L."/>
            <person name="Ma J."/>
        </authorList>
    </citation>
    <scope>NUCLEOTIDE SEQUENCE [LARGE SCALE GENOMIC DNA]</scope>
    <source>
        <strain evidence="2">CCUG 61484</strain>
    </source>
</reference>
<dbReference type="RefSeq" id="WP_377117304.1">
    <property type="nucleotide sequence ID" value="NZ_JBHTHZ010000014.1"/>
</dbReference>
<dbReference type="Pfam" id="PF14054">
    <property type="entry name" value="DUF4249"/>
    <property type="match status" value="1"/>
</dbReference>
<dbReference type="InterPro" id="IPR025345">
    <property type="entry name" value="DUF4249"/>
</dbReference>
<gene>
    <name evidence="1" type="ORF">ACFQZX_16210</name>
</gene>
<comment type="caution">
    <text evidence="1">The sequence shown here is derived from an EMBL/GenBank/DDBJ whole genome shotgun (WGS) entry which is preliminary data.</text>
</comment>
<proteinExistence type="predicted"/>
<evidence type="ECO:0000313" key="2">
    <source>
        <dbReference type="Proteomes" id="UP001597010"/>
    </source>
</evidence>
<sequence length="389" mass="43665">MIKKFSQIGLLMMCVLYVSCRKSFDPTVQTQAKSYLVVEGLINTGNDSTIIKLSRTVNVNDTMQVKTEAGATINVIDETGNTYRLVEVSAGRYGAGPLGLNALHKYGLDIVTGNGTHYQSDLEAVRNAPPIDSVGYNVKDNRIIINVSSHDPANNTHYYKWDYDEDWQFNSKYRSGYIAEDDSVRRRTLDEDIYYCFNKSKSNNIVLGSSVKLTSDLIHEAPVISIPGESLKISLRYSILVKEFALSKEAYLFYENLKKNTEQLGSIFDALPSEISGNIHNVDDPKELVIGYILAGTYTQKRKYINKSELPNWQTAYPEGCQLDTALYKPLNNDPLPQVQFWIVEKRALATDSIASSTGEVLGFFRTGFVCADCTLTGTKKRPDFWEDN</sequence>
<dbReference type="Proteomes" id="UP001597010">
    <property type="component" value="Unassembled WGS sequence"/>
</dbReference>
<protein>
    <submittedName>
        <fullName evidence="1">DUF4249 domain-containing protein</fullName>
    </submittedName>
</protein>
<dbReference type="EMBL" id="JBHTHZ010000014">
    <property type="protein sequence ID" value="MFD0795167.1"/>
    <property type="molecule type" value="Genomic_DNA"/>
</dbReference>
<name>A0ABW3AVS3_9SPHI</name>
<organism evidence="1 2">
    <name type="scientific">Mucilaginibacter litoreus</name>
    <dbReference type="NCBI Taxonomy" id="1048221"/>
    <lineage>
        <taxon>Bacteria</taxon>
        <taxon>Pseudomonadati</taxon>
        <taxon>Bacteroidota</taxon>
        <taxon>Sphingobacteriia</taxon>
        <taxon>Sphingobacteriales</taxon>
        <taxon>Sphingobacteriaceae</taxon>
        <taxon>Mucilaginibacter</taxon>
    </lineage>
</organism>
<evidence type="ECO:0000313" key="1">
    <source>
        <dbReference type="EMBL" id="MFD0795167.1"/>
    </source>
</evidence>
<accession>A0ABW3AVS3</accession>